<dbReference type="GO" id="GO:0000139">
    <property type="term" value="C:Golgi membrane"/>
    <property type="evidence" value="ECO:0007669"/>
    <property type="project" value="UniProtKB-SubCell"/>
</dbReference>
<dbReference type="InterPro" id="IPR001675">
    <property type="entry name" value="Glyco_trans_29"/>
</dbReference>
<dbReference type="Gene3D" id="3.90.1480.20">
    <property type="entry name" value="Glycosyl transferase family 29"/>
    <property type="match status" value="1"/>
</dbReference>
<evidence type="ECO:0000313" key="12">
    <source>
        <dbReference type="EMBL" id="KOO25901.1"/>
    </source>
</evidence>
<reference evidence="13" key="1">
    <citation type="journal article" date="2015" name="PLoS Genet.">
        <title>Genome Sequence and Transcriptome Analyses of Chrysochromulina tobin: Metabolic Tools for Enhanced Algal Fitness in the Prominent Order Prymnesiales (Haptophyceae).</title>
        <authorList>
            <person name="Hovde B.T."/>
            <person name="Deodato C.R."/>
            <person name="Hunsperger H.M."/>
            <person name="Ryken S.A."/>
            <person name="Yost W."/>
            <person name="Jha R.K."/>
            <person name="Patterson J."/>
            <person name="Monnat R.J. Jr."/>
            <person name="Barlow S.B."/>
            <person name="Starkenburg S.R."/>
            <person name="Cattolico R.A."/>
        </authorList>
    </citation>
    <scope>NUCLEOTIDE SEQUENCE</scope>
    <source>
        <strain evidence="13">CCMP291</strain>
    </source>
</reference>
<evidence type="ECO:0000256" key="3">
    <source>
        <dbReference type="ARBA" id="ARBA00022676"/>
    </source>
</evidence>
<dbReference type="GO" id="GO:0008373">
    <property type="term" value="F:sialyltransferase activity"/>
    <property type="evidence" value="ECO:0007669"/>
    <property type="project" value="InterPro"/>
</dbReference>
<evidence type="ECO:0000313" key="13">
    <source>
        <dbReference type="Proteomes" id="UP000037460"/>
    </source>
</evidence>
<gene>
    <name evidence="12" type="ORF">Ctob_008526</name>
</gene>
<dbReference type="PANTHER" id="PTHR11987">
    <property type="entry name" value="ALPHA-2,8-SIALYLTRANSFERASE"/>
    <property type="match status" value="1"/>
</dbReference>
<evidence type="ECO:0000256" key="4">
    <source>
        <dbReference type="ARBA" id="ARBA00022679"/>
    </source>
</evidence>
<protein>
    <submittedName>
        <fullName evidence="12">CMP-N-acetylneuraminate-beta-galactosamide-alpha-2,3-sialyltransferase 2-like isoform</fullName>
    </submittedName>
</protein>
<keyword evidence="3 12" id="KW-0328">Glycosyltransferase</keyword>
<comment type="subcellular location">
    <subcellularLocation>
        <location evidence="1">Golgi apparatus membrane</location>
        <topology evidence="1">Single-pass type II membrane protein</topology>
    </subcellularLocation>
</comment>
<name>A0A0M0JH15_9EUKA</name>
<keyword evidence="8" id="KW-0333">Golgi apparatus</keyword>
<evidence type="ECO:0000256" key="5">
    <source>
        <dbReference type="ARBA" id="ARBA00022692"/>
    </source>
</evidence>
<comment type="caution">
    <text evidence="12">The sequence shown here is derived from an EMBL/GenBank/DDBJ whole genome shotgun (WGS) entry which is preliminary data.</text>
</comment>
<dbReference type="InterPro" id="IPR050943">
    <property type="entry name" value="Glycosyltr_29_Sialyltrsf"/>
</dbReference>
<keyword evidence="9" id="KW-0472">Membrane</keyword>
<dbReference type="PANTHER" id="PTHR11987:SF36">
    <property type="entry name" value="SIA-ALPHA-2,3-GAL-BETA-1,4-GLCNAC-R:ALPHA 2,8-SIALYLTRANSFERASE"/>
    <property type="match status" value="1"/>
</dbReference>
<keyword evidence="6" id="KW-0735">Signal-anchor</keyword>
<evidence type="ECO:0000256" key="11">
    <source>
        <dbReference type="SAM" id="MobiDB-lite"/>
    </source>
</evidence>
<evidence type="ECO:0000256" key="10">
    <source>
        <dbReference type="ARBA" id="ARBA00023180"/>
    </source>
</evidence>
<proteinExistence type="inferred from homology"/>
<evidence type="ECO:0000256" key="1">
    <source>
        <dbReference type="ARBA" id="ARBA00004323"/>
    </source>
</evidence>
<dbReference type="OrthoDB" id="10264956at2759"/>
<evidence type="ECO:0000256" key="2">
    <source>
        <dbReference type="ARBA" id="ARBA00006003"/>
    </source>
</evidence>
<evidence type="ECO:0000256" key="8">
    <source>
        <dbReference type="ARBA" id="ARBA00023034"/>
    </source>
</evidence>
<comment type="similarity">
    <text evidence="2">Belongs to the glycosyltransferase 29 family.</text>
</comment>
<accession>A0A0M0JH15</accession>
<dbReference type="AlphaFoldDB" id="A0A0M0JH15"/>
<dbReference type="Pfam" id="PF00777">
    <property type="entry name" value="Glyco_transf_29"/>
    <property type="match status" value="1"/>
</dbReference>
<keyword evidence="5" id="KW-0812">Transmembrane</keyword>
<dbReference type="EMBL" id="JWZX01002915">
    <property type="protein sequence ID" value="KOO25901.1"/>
    <property type="molecule type" value="Genomic_DNA"/>
</dbReference>
<evidence type="ECO:0000256" key="7">
    <source>
        <dbReference type="ARBA" id="ARBA00022989"/>
    </source>
</evidence>
<dbReference type="Proteomes" id="UP000037460">
    <property type="component" value="Unassembled WGS sequence"/>
</dbReference>
<dbReference type="InterPro" id="IPR038578">
    <property type="entry name" value="GT29-like_sf"/>
</dbReference>
<organism evidence="12 13">
    <name type="scientific">Chrysochromulina tobinii</name>
    <dbReference type="NCBI Taxonomy" id="1460289"/>
    <lineage>
        <taxon>Eukaryota</taxon>
        <taxon>Haptista</taxon>
        <taxon>Haptophyta</taxon>
        <taxon>Prymnesiophyceae</taxon>
        <taxon>Prymnesiales</taxon>
        <taxon>Chrysochromulinaceae</taxon>
        <taxon>Chrysochromulina</taxon>
    </lineage>
</organism>
<evidence type="ECO:0000256" key="6">
    <source>
        <dbReference type="ARBA" id="ARBA00022968"/>
    </source>
</evidence>
<keyword evidence="13" id="KW-1185">Reference proteome</keyword>
<evidence type="ECO:0000256" key="9">
    <source>
        <dbReference type="ARBA" id="ARBA00023136"/>
    </source>
</evidence>
<feature type="region of interest" description="Disordered" evidence="11">
    <location>
        <begin position="1"/>
        <end position="24"/>
    </location>
</feature>
<keyword evidence="7" id="KW-1133">Transmembrane helix</keyword>
<keyword evidence="4 12" id="KW-0808">Transferase</keyword>
<keyword evidence="10" id="KW-0325">Glycoprotein</keyword>
<sequence length="353" mass="39687">MPSRRARERQALNNSNNSTKRHKRVVPFNESLIEKPKTLPPPCPGSAHPCKDKMCYKAQTRQYKCSMPGVRPASASEPVPLIFSLELMQRQRVFRNENPFETSKFGRFEAQLPRTSNLSRVLREGLCASGDGQSECDTCAVVGASGSLLARRHGALIDAHEVVLRPNWLLTKGYETVVGTRTDLNVFFGVEGMVDQFLQARRKLPASLRPIGLITPASDKSVASIMRHMGRERERNRSSTDIFLLSDSVYHRALGSLCAATQQGCDWPRGNSKMRPSTGFFTVVVALQLCRKVSLFGLTTDTCQPFHYYGKPKPSCSRALEIPKENDESVHWFEKEHEIYRDLQARGKLTLFS</sequence>